<organism evidence="1 2">
    <name type="scientific">Chytriomyces confervae</name>
    <dbReference type="NCBI Taxonomy" id="246404"/>
    <lineage>
        <taxon>Eukaryota</taxon>
        <taxon>Fungi</taxon>
        <taxon>Fungi incertae sedis</taxon>
        <taxon>Chytridiomycota</taxon>
        <taxon>Chytridiomycota incertae sedis</taxon>
        <taxon>Chytridiomycetes</taxon>
        <taxon>Chytridiales</taxon>
        <taxon>Chytriomycetaceae</taxon>
        <taxon>Chytriomyces</taxon>
    </lineage>
</organism>
<dbReference type="OrthoDB" id="5061070at2759"/>
<dbReference type="AlphaFoldDB" id="A0A507FB32"/>
<dbReference type="EMBL" id="QEAP01000225">
    <property type="protein sequence ID" value="TPX72478.1"/>
    <property type="molecule type" value="Genomic_DNA"/>
</dbReference>
<dbReference type="Proteomes" id="UP000320333">
    <property type="component" value="Unassembled WGS sequence"/>
</dbReference>
<name>A0A507FB32_9FUNG</name>
<dbReference type="STRING" id="246404.A0A507FB32"/>
<evidence type="ECO:0008006" key="3">
    <source>
        <dbReference type="Google" id="ProtNLM"/>
    </source>
</evidence>
<dbReference type="InterPro" id="IPR027417">
    <property type="entry name" value="P-loop_NTPase"/>
</dbReference>
<keyword evidence="2" id="KW-1185">Reference proteome</keyword>
<gene>
    <name evidence="1" type="ORF">CcCBS67573_g05852</name>
</gene>
<reference evidence="1 2" key="1">
    <citation type="journal article" date="2019" name="Sci. Rep.">
        <title>Comparative genomics of chytrid fungi reveal insights into the obligate biotrophic and pathogenic lifestyle of Synchytrium endobioticum.</title>
        <authorList>
            <person name="van de Vossenberg B.T.L.H."/>
            <person name="Warris S."/>
            <person name="Nguyen H.D.T."/>
            <person name="van Gent-Pelzer M.P.E."/>
            <person name="Joly D.L."/>
            <person name="van de Geest H.C."/>
            <person name="Bonants P.J.M."/>
            <person name="Smith D.S."/>
            <person name="Levesque C.A."/>
            <person name="van der Lee T.A.J."/>
        </authorList>
    </citation>
    <scope>NUCLEOTIDE SEQUENCE [LARGE SCALE GENOMIC DNA]</scope>
    <source>
        <strain evidence="1 2">CBS 675.73</strain>
    </source>
</reference>
<comment type="caution">
    <text evidence="1">The sequence shown here is derived from an EMBL/GenBank/DDBJ whole genome shotgun (WGS) entry which is preliminary data.</text>
</comment>
<sequence length="181" mass="20616">MENLFESNCFKTQRNLIDRLRSIGLDKYIELPQIAVMGDTSSGKSSVLSAISGIEFPSSDTTHNTLPNYKLLCSLMREYVQKWDAPMKSLLASYAHMCQDAFHRILRHCGDEIFSRPNEHSDMVLDQCLETVRTETNRVIAESLHVEYRPVTMNPALHENLMKLRNDPLKRALEGLTAKGC</sequence>
<dbReference type="SUPFAM" id="SSF52540">
    <property type="entry name" value="P-loop containing nucleoside triphosphate hydrolases"/>
    <property type="match status" value="1"/>
</dbReference>
<evidence type="ECO:0000313" key="2">
    <source>
        <dbReference type="Proteomes" id="UP000320333"/>
    </source>
</evidence>
<protein>
    <recommendedName>
        <fullName evidence="3">Dynamin stalk domain-containing protein</fullName>
    </recommendedName>
</protein>
<evidence type="ECO:0000313" key="1">
    <source>
        <dbReference type="EMBL" id="TPX72478.1"/>
    </source>
</evidence>
<dbReference type="Gene3D" id="3.40.50.300">
    <property type="entry name" value="P-loop containing nucleotide triphosphate hydrolases"/>
    <property type="match status" value="1"/>
</dbReference>
<proteinExistence type="predicted"/>
<accession>A0A507FB32</accession>